<protein>
    <submittedName>
        <fullName evidence="2">Uncharacterized protein</fullName>
    </submittedName>
</protein>
<feature type="transmembrane region" description="Helical" evidence="1">
    <location>
        <begin position="7"/>
        <end position="26"/>
    </location>
</feature>
<gene>
    <name evidence="2" type="ORF">MNBD_NITROSPINAE01-754</name>
</gene>
<reference evidence="2" key="1">
    <citation type="submission" date="2018-06" db="EMBL/GenBank/DDBJ databases">
        <authorList>
            <person name="Zhirakovskaya E."/>
        </authorList>
    </citation>
    <scope>NUCLEOTIDE SEQUENCE</scope>
</reference>
<keyword evidence="1" id="KW-0472">Membrane</keyword>
<accession>A0A3B1CFB9</accession>
<name>A0A3B1CFB9_9ZZZZ</name>
<evidence type="ECO:0000256" key="1">
    <source>
        <dbReference type="SAM" id="Phobius"/>
    </source>
</evidence>
<dbReference type="AlphaFoldDB" id="A0A3B1CFB9"/>
<evidence type="ECO:0000313" key="2">
    <source>
        <dbReference type="EMBL" id="VAX15487.1"/>
    </source>
</evidence>
<sequence length="767" mass="85810">MIRRLRNAVLLIYIVVAAYGVALWPGSRYEAFAAVNERFFSHRPVALSSSRILAENRLALLEKASSTREKKKAPVVARKDVVPDAVKRNYIRLRWARIGSSKLDSDHKLSVVTVKKTYPTIRMRMVRTMTEDSATSVKKMQAVKKKPKLIRTEPSRDRKIKKFRTVWRPWFGNLLQRFNWGGQVYDVYSTPISGDEYETTNIAGFGLRAGAGTFIVEPWIALIDGNVNLTSSRSDSESYDSSTMGLASFLRLTVFPQSRFPFGLFYGLGTNKTEYGSYTVSNNTSTYGFTQQYSPEGGAHYSLRYDKRFTDTIGSGEEERGNQQENLNNEQENVDLSISKRLGKHDLSFQATSNSSVTTGITAETEQARVTLDHDYTPWAGFTFDNSANFFRDKNISGSGALKGDEVISGFTRDVFQLTSYSYLNPASAPWRANFGARYLLHVNKIESSFKGDSLGGASTESSTTNLNAGFNYDFGRNLRGNASVNANRSVSVSRISNSIDQNVGLSYGSDTMSLFGMDYSWQYGTNLFNLVSDYESSFSIRTNLGHDLTKSYDLFKESNLTFSLSQGYYVDHRSAGSAIGTSVSSNSAFTNSDDRLTHSGSIAFNTRGMNTRSSFRLTGTDTRERGVVFREGGAVYQAVNFFAVFDMLIGKYQVLTGSFNIRNTTNNVNKEKSITRAVSSGGSASYRHGKAFGVRGLRFTSRMNVAEDYKFIPTFGNGNRQSTLEWNNELTFKIGRLETAAMFRMYRTNGTDRNLLLFRVMRTFGM</sequence>
<keyword evidence="1" id="KW-0812">Transmembrane</keyword>
<organism evidence="2">
    <name type="scientific">hydrothermal vent metagenome</name>
    <dbReference type="NCBI Taxonomy" id="652676"/>
    <lineage>
        <taxon>unclassified sequences</taxon>
        <taxon>metagenomes</taxon>
        <taxon>ecological metagenomes</taxon>
    </lineage>
</organism>
<keyword evidence="1" id="KW-1133">Transmembrane helix</keyword>
<dbReference type="EMBL" id="UOGC01000010">
    <property type="protein sequence ID" value="VAX15487.1"/>
    <property type="molecule type" value="Genomic_DNA"/>
</dbReference>
<proteinExistence type="predicted"/>